<dbReference type="PANTHER" id="PTHR35457">
    <property type="entry name" value="HEME A SYNTHASE"/>
    <property type="match status" value="1"/>
</dbReference>
<feature type="transmembrane region" description="Helical" evidence="12">
    <location>
        <begin position="276"/>
        <end position="295"/>
    </location>
</feature>
<evidence type="ECO:0000256" key="4">
    <source>
        <dbReference type="ARBA" id="ARBA00022723"/>
    </source>
</evidence>
<keyword evidence="5 12" id="KW-1133">Transmembrane helix</keyword>
<evidence type="ECO:0000256" key="6">
    <source>
        <dbReference type="ARBA" id="ARBA00023002"/>
    </source>
</evidence>
<protein>
    <submittedName>
        <fullName evidence="13">Heme A synthase</fullName>
    </submittedName>
</protein>
<evidence type="ECO:0000256" key="11">
    <source>
        <dbReference type="ARBA" id="ARBA00023444"/>
    </source>
</evidence>
<keyword evidence="6" id="KW-0560">Oxidoreductase</keyword>
<sequence length="345" mass="36277">MTAYRRLILLALALTTLVVVFGAYVRLSDAGLGCPDWPGCYGQLSPLHAADEILQTHAADPQGPVSLPKAWKEMIHRYLAAGLGFIIIAVAVLAWRRRADPGAAPRVATALVGLVIFQGLLGKWTVTLLLKPAIVTAHLLGGLTTLALLAWLALRAHGIARLDASRGLISVARTALILLAAQIALGGWTSTNYAALACTDFPACHGSLWPAADYANAFHVVRELGMTADGENLPLAALTAIHWSHRLGALLAGAVLLALAGALLRRHHTRRSGLALAAALALQIALGVANVAFSLPLPLAVAHNAGAAVLVGVMVWINYRLRGNQVSVKTTQRRAGHAGRENSYA</sequence>
<feature type="transmembrane region" description="Helical" evidence="12">
    <location>
        <begin position="301"/>
        <end position="319"/>
    </location>
</feature>
<keyword evidence="4" id="KW-0479">Metal-binding</keyword>
<organism evidence="13 14">
    <name type="scientific">Aromatoleum diolicum</name>
    <dbReference type="NCBI Taxonomy" id="75796"/>
    <lineage>
        <taxon>Bacteria</taxon>
        <taxon>Pseudomonadati</taxon>
        <taxon>Pseudomonadota</taxon>
        <taxon>Betaproteobacteria</taxon>
        <taxon>Rhodocyclales</taxon>
        <taxon>Rhodocyclaceae</taxon>
        <taxon>Aromatoleum</taxon>
    </lineage>
</organism>
<evidence type="ECO:0000256" key="8">
    <source>
        <dbReference type="ARBA" id="ARBA00023133"/>
    </source>
</evidence>
<feature type="transmembrane region" description="Helical" evidence="12">
    <location>
        <begin position="132"/>
        <end position="154"/>
    </location>
</feature>
<comment type="subcellular location">
    <subcellularLocation>
        <location evidence="1">Membrane</location>
        <topology evidence="1">Multi-pass membrane protein</topology>
    </subcellularLocation>
</comment>
<keyword evidence="9 12" id="KW-0472">Membrane</keyword>
<feature type="transmembrane region" description="Helical" evidence="12">
    <location>
        <begin position="243"/>
        <end position="264"/>
    </location>
</feature>
<evidence type="ECO:0000256" key="10">
    <source>
        <dbReference type="ARBA" id="ARBA00023157"/>
    </source>
</evidence>
<dbReference type="RefSeq" id="WP_169261124.1">
    <property type="nucleotide sequence ID" value="NZ_WTVQ01000024.1"/>
</dbReference>
<comment type="caution">
    <text evidence="13">The sequence shown here is derived from an EMBL/GenBank/DDBJ whole genome shotgun (WGS) entry which is preliminary data.</text>
</comment>
<reference evidence="13 14" key="1">
    <citation type="submission" date="2019-12" db="EMBL/GenBank/DDBJ databases">
        <title>Comparative genomics gives insights into the taxonomy of the Azoarcus-Aromatoleum group and reveals separate origins of nif in the plant-associated Azoarcus and non-plant-associated Aromatoleum sub-groups.</title>
        <authorList>
            <person name="Lafos M."/>
            <person name="Maluk M."/>
            <person name="Batista M."/>
            <person name="Junghare M."/>
            <person name="Carmona M."/>
            <person name="Faoro H."/>
            <person name="Cruz L.M."/>
            <person name="Battistoni F."/>
            <person name="De Souza E."/>
            <person name="Pedrosa F."/>
            <person name="Chen W.-M."/>
            <person name="Poole P.S."/>
            <person name="Dixon R.A."/>
            <person name="James E.K."/>
        </authorList>
    </citation>
    <scope>NUCLEOTIDE SEQUENCE [LARGE SCALE GENOMIC DNA]</scope>
    <source>
        <strain evidence="13 14">22Lin</strain>
    </source>
</reference>
<evidence type="ECO:0000256" key="5">
    <source>
        <dbReference type="ARBA" id="ARBA00022989"/>
    </source>
</evidence>
<keyword evidence="2" id="KW-1003">Cell membrane</keyword>
<dbReference type="Proteomes" id="UP000648984">
    <property type="component" value="Unassembled WGS sequence"/>
</dbReference>
<feature type="transmembrane region" description="Helical" evidence="12">
    <location>
        <begin position="75"/>
        <end position="95"/>
    </location>
</feature>
<dbReference type="EMBL" id="WTVQ01000024">
    <property type="protein sequence ID" value="NMG75974.1"/>
    <property type="molecule type" value="Genomic_DNA"/>
</dbReference>
<evidence type="ECO:0000256" key="7">
    <source>
        <dbReference type="ARBA" id="ARBA00023004"/>
    </source>
</evidence>
<gene>
    <name evidence="13" type="ORF">GPA25_14490</name>
</gene>
<evidence type="ECO:0000313" key="13">
    <source>
        <dbReference type="EMBL" id="NMG75974.1"/>
    </source>
</evidence>
<evidence type="ECO:0000256" key="3">
    <source>
        <dbReference type="ARBA" id="ARBA00022692"/>
    </source>
</evidence>
<keyword evidence="7" id="KW-0408">Iron</keyword>
<proteinExistence type="predicted"/>
<keyword evidence="14" id="KW-1185">Reference proteome</keyword>
<dbReference type="PANTHER" id="PTHR35457:SF1">
    <property type="entry name" value="HEME A SYNTHASE"/>
    <property type="match status" value="1"/>
</dbReference>
<name>A0ABX1QFL5_9RHOO</name>
<comment type="pathway">
    <text evidence="11">Porphyrin-containing compound metabolism.</text>
</comment>
<keyword evidence="3 12" id="KW-0812">Transmembrane</keyword>
<keyword evidence="10" id="KW-1015">Disulfide bond</keyword>
<keyword evidence="8" id="KW-0350">Heme biosynthesis</keyword>
<evidence type="ECO:0000256" key="12">
    <source>
        <dbReference type="SAM" id="Phobius"/>
    </source>
</evidence>
<dbReference type="Pfam" id="PF02628">
    <property type="entry name" value="COX15-CtaA"/>
    <property type="match status" value="1"/>
</dbReference>
<evidence type="ECO:0000256" key="2">
    <source>
        <dbReference type="ARBA" id="ARBA00022475"/>
    </source>
</evidence>
<evidence type="ECO:0000256" key="1">
    <source>
        <dbReference type="ARBA" id="ARBA00004141"/>
    </source>
</evidence>
<accession>A0ABX1QFL5</accession>
<feature type="transmembrane region" description="Helical" evidence="12">
    <location>
        <begin position="107"/>
        <end position="126"/>
    </location>
</feature>
<dbReference type="InterPro" id="IPR003780">
    <property type="entry name" value="COX15/CtaA_fam"/>
</dbReference>
<evidence type="ECO:0000256" key="9">
    <source>
        <dbReference type="ARBA" id="ARBA00023136"/>
    </source>
</evidence>
<evidence type="ECO:0000313" key="14">
    <source>
        <dbReference type="Proteomes" id="UP000648984"/>
    </source>
</evidence>
<dbReference type="InterPro" id="IPR050450">
    <property type="entry name" value="COX15/CtaA_HemeA_synthase"/>
</dbReference>